<protein>
    <submittedName>
        <fullName evidence="2">Uncharacterized protein</fullName>
    </submittedName>
</protein>
<organism evidence="2 3">
    <name type="scientific">Boletus edulis BED1</name>
    <dbReference type="NCBI Taxonomy" id="1328754"/>
    <lineage>
        <taxon>Eukaryota</taxon>
        <taxon>Fungi</taxon>
        <taxon>Dikarya</taxon>
        <taxon>Basidiomycota</taxon>
        <taxon>Agaricomycotina</taxon>
        <taxon>Agaricomycetes</taxon>
        <taxon>Agaricomycetidae</taxon>
        <taxon>Boletales</taxon>
        <taxon>Boletineae</taxon>
        <taxon>Boletaceae</taxon>
        <taxon>Boletoideae</taxon>
        <taxon>Boletus</taxon>
    </lineage>
</organism>
<gene>
    <name evidence="2" type="ORF">L210DRAFT_947704</name>
</gene>
<feature type="compositionally biased region" description="Polar residues" evidence="1">
    <location>
        <begin position="56"/>
        <end position="65"/>
    </location>
</feature>
<comment type="caution">
    <text evidence="2">The sequence shown here is derived from an EMBL/GenBank/DDBJ whole genome shotgun (WGS) entry which is preliminary data.</text>
</comment>
<evidence type="ECO:0000313" key="2">
    <source>
        <dbReference type="EMBL" id="KAF8433726.1"/>
    </source>
</evidence>
<keyword evidence="3" id="KW-1185">Reference proteome</keyword>
<name>A0AAD4GA88_BOLED</name>
<reference evidence="2" key="2">
    <citation type="journal article" date="2020" name="Nat. Commun.">
        <title>Large-scale genome sequencing of mycorrhizal fungi provides insights into the early evolution of symbiotic traits.</title>
        <authorList>
            <person name="Miyauchi S."/>
            <person name="Kiss E."/>
            <person name="Kuo A."/>
            <person name="Drula E."/>
            <person name="Kohler A."/>
            <person name="Sanchez-Garcia M."/>
            <person name="Morin E."/>
            <person name="Andreopoulos B."/>
            <person name="Barry K.W."/>
            <person name="Bonito G."/>
            <person name="Buee M."/>
            <person name="Carver A."/>
            <person name="Chen C."/>
            <person name="Cichocki N."/>
            <person name="Clum A."/>
            <person name="Culley D."/>
            <person name="Crous P.W."/>
            <person name="Fauchery L."/>
            <person name="Girlanda M."/>
            <person name="Hayes R.D."/>
            <person name="Keri Z."/>
            <person name="LaButti K."/>
            <person name="Lipzen A."/>
            <person name="Lombard V."/>
            <person name="Magnuson J."/>
            <person name="Maillard F."/>
            <person name="Murat C."/>
            <person name="Nolan M."/>
            <person name="Ohm R.A."/>
            <person name="Pangilinan J."/>
            <person name="Pereira M.F."/>
            <person name="Perotto S."/>
            <person name="Peter M."/>
            <person name="Pfister S."/>
            <person name="Riley R."/>
            <person name="Sitrit Y."/>
            <person name="Stielow J.B."/>
            <person name="Szollosi G."/>
            <person name="Zifcakova L."/>
            <person name="Stursova M."/>
            <person name="Spatafora J.W."/>
            <person name="Tedersoo L."/>
            <person name="Vaario L.M."/>
            <person name="Yamada A."/>
            <person name="Yan M."/>
            <person name="Wang P."/>
            <person name="Xu J."/>
            <person name="Bruns T."/>
            <person name="Baldrian P."/>
            <person name="Vilgalys R."/>
            <person name="Dunand C."/>
            <person name="Henrissat B."/>
            <person name="Grigoriev I.V."/>
            <person name="Hibbett D."/>
            <person name="Nagy L.G."/>
            <person name="Martin F.M."/>
        </authorList>
    </citation>
    <scope>NUCLEOTIDE SEQUENCE</scope>
    <source>
        <strain evidence="2">BED1</strain>
    </source>
</reference>
<sequence length="65" mass="7247">MTLHGVGGAFLQRFAGQCEIKGMESGKRLQIQRLGTSRSQKAHPRQSKLSTREKQTLSSRSRTGF</sequence>
<feature type="non-terminal residue" evidence="2">
    <location>
        <position position="1"/>
    </location>
</feature>
<evidence type="ECO:0000313" key="3">
    <source>
        <dbReference type="Proteomes" id="UP001194468"/>
    </source>
</evidence>
<reference evidence="2" key="1">
    <citation type="submission" date="2019-10" db="EMBL/GenBank/DDBJ databases">
        <authorList>
            <consortium name="DOE Joint Genome Institute"/>
            <person name="Kuo A."/>
            <person name="Miyauchi S."/>
            <person name="Kiss E."/>
            <person name="Drula E."/>
            <person name="Kohler A."/>
            <person name="Sanchez-Garcia M."/>
            <person name="Andreopoulos B."/>
            <person name="Barry K.W."/>
            <person name="Bonito G."/>
            <person name="Buee M."/>
            <person name="Carver A."/>
            <person name="Chen C."/>
            <person name="Cichocki N."/>
            <person name="Clum A."/>
            <person name="Culley D."/>
            <person name="Crous P.W."/>
            <person name="Fauchery L."/>
            <person name="Girlanda M."/>
            <person name="Hayes R."/>
            <person name="Keri Z."/>
            <person name="LaButti K."/>
            <person name="Lipzen A."/>
            <person name="Lombard V."/>
            <person name="Magnuson J."/>
            <person name="Maillard F."/>
            <person name="Morin E."/>
            <person name="Murat C."/>
            <person name="Nolan M."/>
            <person name="Ohm R."/>
            <person name="Pangilinan J."/>
            <person name="Pereira M."/>
            <person name="Perotto S."/>
            <person name="Peter M."/>
            <person name="Riley R."/>
            <person name="Sitrit Y."/>
            <person name="Stielow B."/>
            <person name="Szollosi G."/>
            <person name="Zifcakova L."/>
            <person name="Stursova M."/>
            <person name="Spatafora J.W."/>
            <person name="Tedersoo L."/>
            <person name="Vaario L.-M."/>
            <person name="Yamada A."/>
            <person name="Yan M."/>
            <person name="Wang P."/>
            <person name="Xu J."/>
            <person name="Bruns T."/>
            <person name="Baldrian P."/>
            <person name="Vilgalys R."/>
            <person name="Henrissat B."/>
            <person name="Grigoriev I.V."/>
            <person name="Hibbett D."/>
            <person name="Nagy L.G."/>
            <person name="Martin F.M."/>
        </authorList>
    </citation>
    <scope>NUCLEOTIDE SEQUENCE</scope>
    <source>
        <strain evidence="2">BED1</strain>
    </source>
</reference>
<feature type="region of interest" description="Disordered" evidence="1">
    <location>
        <begin position="31"/>
        <end position="65"/>
    </location>
</feature>
<dbReference type="EMBL" id="WHUW01000032">
    <property type="protein sequence ID" value="KAF8433726.1"/>
    <property type="molecule type" value="Genomic_DNA"/>
</dbReference>
<evidence type="ECO:0000256" key="1">
    <source>
        <dbReference type="SAM" id="MobiDB-lite"/>
    </source>
</evidence>
<dbReference type="Proteomes" id="UP001194468">
    <property type="component" value="Unassembled WGS sequence"/>
</dbReference>
<proteinExistence type="predicted"/>
<accession>A0AAD4GA88</accession>
<dbReference type="AlphaFoldDB" id="A0AAD4GA88"/>